<comment type="caution">
    <text evidence="2">The sequence shown here is derived from an EMBL/GenBank/DDBJ whole genome shotgun (WGS) entry which is preliminary data.</text>
</comment>
<dbReference type="EMBL" id="JARJJS010000009">
    <property type="protein sequence ID" value="MDF4026931.1"/>
    <property type="molecule type" value="Genomic_DNA"/>
</dbReference>
<sequence>MVGQPVSGHRVGPKYRHCVSHHCKTFLTSPRGTRKGFILRNPLAVCLLDLGPHAWRLHAGRSRKVLEHRQRGKPEAFEQDAVGRGEDPGHVG</sequence>
<protein>
    <submittedName>
        <fullName evidence="2">Uncharacterized protein</fullName>
    </submittedName>
</protein>
<reference evidence="2 3" key="1">
    <citation type="journal article" date="2024" name="Curr. Microbiol.">
        <title>Luteibacter sahnii sp. nov., A Novel Yellow-Colored Xanthomonadin Pigment Producing Probiotic Bacterium from Healthy Rice Seed Microbiome.</title>
        <authorList>
            <person name="Jaiswal G."/>
            <person name="Rana R."/>
            <person name="Nayak P.K."/>
            <person name="Chouhan R."/>
            <person name="Gandhi S.G."/>
            <person name="Patel H.K."/>
            <person name="Patil P.B."/>
        </authorList>
    </citation>
    <scope>NUCLEOTIDE SEQUENCE [LARGE SCALE GENOMIC DNA]</scope>
    <source>
        <strain evidence="2 3">PPL201</strain>
    </source>
</reference>
<dbReference type="Proteomes" id="UP001528850">
    <property type="component" value="Unassembled WGS sequence"/>
</dbReference>
<keyword evidence="3" id="KW-1185">Reference proteome</keyword>
<organism evidence="2 3">
    <name type="scientific">Luteibacter sahnii</name>
    <dbReference type="NCBI Taxonomy" id="3021977"/>
    <lineage>
        <taxon>Bacteria</taxon>
        <taxon>Pseudomonadati</taxon>
        <taxon>Pseudomonadota</taxon>
        <taxon>Gammaproteobacteria</taxon>
        <taxon>Lysobacterales</taxon>
        <taxon>Rhodanobacteraceae</taxon>
        <taxon>Luteibacter</taxon>
    </lineage>
</organism>
<evidence type="ECO:0000313" key="3">
    <source>
        <dbReference type="Proteomes" id="UP001528850"/>
    </source>
</evidence>
<accession>A0ABT6BFN1</accession>
<feature type="region of interest" description="Disordered" evidence="1">
    <location>
        <begin position="64"/>
        <end position="92"/>
    </location>
</feature>
<name>A0ABT6BFN1_9GAMM</name>
<gene>
    <name evidence="2" type="ORF">P3W24_18300</name>
</gene>
<evidence type="ECO:0000256" key="1">
    <source>
        <dbReference type="SAM" id="MobiDB-lite"/>
    </source>
</evidence>
<feature type="non-terminal residue" evidence="2">
    <location>
        <position position="92"/>
    </location>
</feature>
<proteinExistence type="predicted"/>
<evidence type="ECO:0000313" key="2">
    <source>
        <dbReference type="EMBL" id="MDF4026931.1"/>
    </source>
</evidence>